<reference evidence="3 4" key="1">
    <citation type="journal article" date="2003" name="J. Bacteriol.">
        <title>Complete genome sequence of the ammonia-oxidizing bacterium and obligate chemolithoautotroph Nitrosomonas europaea.</title>
        <authorList>
            <person name="Chain P."/>
            <person name="Lamerdin J."/>
            <person name="Larimer F."/>
            <person name="Regala W."/>
            <person name="Land M."/>
            <person name="Hauser L."/>
            <person name="Hooper A."/>
            <person name="Klotz M."/>
            <person name="Norton J."/>
            <person name="Sayavedra-Soto L."/>
            <person name="Arciero D."/>
            <person name="Hommes N."/>
            <person name="Whittaker M."/>
            <person name="Arp D."/>
        </authorList>
    </citation>
    <scope>NUCLEOTIDE SEQUENCE [LARGE SCALE GENOMIC DNA]</scope>
    <source>
        <strain evidence="4">ATCC 19718 / CIP 103999 / KCTC 2705 / NBRC 14298</strain>
    </source>
</reference>
<name>Q82W11_NITEU</name>
<sequence>METSPVFIDYVTIRQEYFGGGLPVLNDGKVLKVDADGEIEYSTDVRCIIEGSYDSRVQVRCDGNTVEFTGNISRYGRRDNLFGYDWPTTIARINDLLSLLGLPPFTSGKLYKFADTGWSWSGARVSRIDLTCNYSTGSKESMHAVLCHMAGQHVGRQKGSLSPDSGTVEYGRGSKYVYGKLYAKYQELEKHRSKKSGSHVSDDVIDYCKTEGILREEFTLKSRFLLQNNLAYLGAITQDNLNQIYADRTQLQRLEDMKYENFNDLPKHLRSTYASWKLGLPLDISRATRYRHRTELLAYGVDISIPNNVHHLPSRVRVVELKPLTAPDWYIQNYG</sequence>
<evidence type="ECO:0000313" key="4">
    <source>
        <dbReference type="Proteomes" id="UP000001416"/>
    </source>
</evidence>
<dbReference type="KEGG" id="neu:NE0888"/>
<evidence type="ECO:0000259" key="2">
    <source>
        <dbReference type="Pfam" id="PF05155"/>
    </source>
</evidence>
<dbReference type="OrthoDB" id="6835686at2"/>
<dbReference type="Proteomes" id="UP000001416">
    <property type="component" value="Chromosome"/>
</dbReference>
<dbReference type="Pfam" id="PF05144">
    <property type="entry name" value="Phage_CRI"/>
    <property type="match status" value="1"/>
</dbReference>
<evidence type="ECO:0008006" key="5">
    <source>
        <dbReference type="Google" id="ProtNLM"/>
    </source>
</evidence>
<dbReference type="GO" id="GO:0006260">
    <property type="term" value="P:DNA replication"/>
    <property type="evidence" value="ECO:0007669"/>
    <property type="project" value="InterPro"/>
</dbReference>
<dbReference type="InterPro" id="IPR022688">
    <property type="entry name" value="G2P_C"/>
</dbReference>
<keyword evidence="4" id="KW-1185">Reference proteome</keyword>
<dbReference type="DNASU" id="1081829"/>
<accession>Q82W11</accession>
<proteinExistence type="predicted"/>
<evidence type="ECO:0000313" key="3">
    <source>
        <dbReference type="EMBL" id="CAD84799.1"/>
    </source>
</evidence>
<organism evidence="3 4">
    <name type="scientific">Nitrosomonas europaea (strain ATCC 19718 / CIP 103999 / KCTC 2705 / NBRC 14298)</name>
    <dbReference type="NCBI Taxonomy" id="228410"/>
    <lineage>
        <taxon>Bacteria</taxon>
        <taxon>Pseudomonadati</taxon>
        <taxon>Pseudomonadota</taxon>
        <taxon>Betaproteobacteria</taxon>
        <taxon>Nitrosomonadales</taxon>
        <taxon>Nitrosomonadaceae</taxon>
        <taxon>Nitrosomonas</taxon>
    </lineage>
</organism>
<dbReference type="EMBL" id="AL954747">
    <property type="protein sequence ID" value="CAD84799.1"/>
    <property type="molecule type" value="Genomic_DNA"/>
</dbReference>
<feature type="domain" description="Replication-associated protein G2P C-terminal" evidence="2">
    <location>
        <begin position="263"/>
        <end position="331"/>
    </location>
</feature>
<dbReference type="Pfam" id="PF05155">
    <property type="entry name" value="G2P_X_C"/>
    <property type="match status" value="1"/>
</dbReference>
<dbReference type="AlphaFoldDB" id="Q82W11"/>
<dbReference type="eggNOG" id="ENOG502Z81W">
    <property type="taxonomic scope" value="Bacteria"/>
</dbReference>
<dbReference type="InterPro" id="IPR022686">
    <property type="entry name" value="G2P_N"/>
</dbReference>
<dbReference type="HOGENOM" id="CLU_065763_0_0_4"/>
<gene>
    <name evidence="3" type="ordered locus">NE0888</name>
</gene>
<feature type="domain" description="Replication-associated protein G2P N-terminal" evidence="1">
    <location>
        <begin position="25"/>
        <end position="235"/>
    </location>
</feature>
<protein>
    <recommendedName>
        <fullName evidence="5">Phage/plasmid replication protein, gene II/X family</fullName>
    </recommendedName>
</protein>
<evidence type="ECO:0000259" key="1">
    <source>
        <dbReference type="Pfam" id="PF05144"/>
    </source>
</evidence>
<dbReference type="STRING" id="228410.NE0888"/>